<dbReference type="Pfam" id="PF13279">
    <property type="entry name" value="4HBT_2"/>
    <property type="match status" value="1"/>
</dbReference>
<feature type="transmembrane region" description="Helical" evidence="3">
    <location>
        <begin position="59"/>
        <end position="78"/>
    </location>
</feature>
<dbReference type="EMBL" id="JAPDRK010000005">
    <property type="protein sequence ID" value="KAJ9612547.1"/>
    <property type="molecule type" value="Genomic_DNA"/>
</dbReference>
<organism evidence="4 5">
    <name type="scientific">Cladophialophora chaetospira</name>
    <dbReference type="NCBI Taxonomy" id="386627"/>
    <lineage>
        <taxon>Eukaryota</taxon>
        <taxon>Fungi</taxon>
        <taxon>Dikarya</taxon>
        <taxon>Ascomycota</taxon>
        <taxon>Pezizomycotina</taxon>
        <taxon>Eurotiomycetes</taxon>
        <taxon>Chaetothyriomycetidae</taxon>
        <taxon>Chaetothyriales</taxon>
        <taxon>Herpotrichiellaceae</taxon>
        <taxon>Cladophialophora</taxon>
    </lineage>
</organism>
<comment type="caution">
    <text evidence="4">The sequence shown here is derived from an EMBL/GenBank/DDBJ whole genome shotgun (WGS) entry which is preliminary data.</text>
</comment>
<evidence type="ECO:0000256" key="1">
    <source>
        <dbReference type="ARBA" id="ARBA00038476"/>
    </source>
</evidence>
<proteinExistence type="inferred from homology"/>
<sequence>MAVPQSLIGGNTSFHTASMSNTSSLSSSILLEDISNLNVVAGTLVFLSSVLTWTNFGRALIMVFLLLNLKAFPLVYHLRVLNAIRFVLRSQKPKQDVQPEQLFQPLITSSKACLMEIDVLGHKSNSTYFADVDIARTHLITTLFARGIEKIRGSTTMNGLSKNPPSKLTVALGGVSCTFKKELLAYETYDMWTRILAWDDKWVYIVTHFVKQRRNIRPRVSTLYPQQNTPQLRKQPVASSEKSADDCRDPDFAPSNVVASALSKIVFKNGRITIRPQEMLAAANLIPQPCDDRDDIGTAERKKLVRGIEAERERGLRMANLLGAQVGLHNEFQTDVALGKHYDGFGVEGVVATLAQLGKISPYQLI</sequence>
<feature type="region of interest" description="Disordered" evidence="2">
    <location>
        <begin position="221"/>
        <end position="249"/>
    </location>
</feature>
<reference evidence="4" key="1">
    <citation type="submission" date="2022-10" db="EMBL/GenBank/DDBJ databases">
        <title>Culturing micro-colonial fungi from biological soil crusts in the Mojave desert and describing Neophaeococcomyces mojavensis, and introducing the new genera and species Taxawa tesnikishii.</title>
        <authorList>
            <person name="Kurbessoian T."/>
            <person name="Stajich J.E."/>
        </authorList>
    </citation>
    <scope>NUCLEOTIDE SEQUENCE</scope>
    <source>
        <strain evidence="4">TK_41</strain>
    </source>
</reference>
<dbReference type="SUPFAM" id="SSF54637">
    <property type="entry name" value="Thioesterase/thiol ester dehydrase-isomerase"/>
    <property type="match status" value="1"/>
</dbReference>
<dbReference type="InterPro" id="IPR051490">
    <property type="entry name" value="THEM6_lcsJ_thioesterase"/>
</dbReference>
<comment type="similarity">
    <text evidence="1">Belongs to the lcsJ thioesterase family.</text>
</comment>
<evidence type="ECO:0000313" key="5">
    <source>
        <dbReference type="Proteomes" id="UP001172673"/>
    </source>
</evidence>
<keyword evidence="3" id="KW-1133">Transmembrane helix</keyword>
<dbReference type="Proteomes" id="UP001172673">
    <property type="component" value="Unassembled WGS sequence"/>
</dbReference>
<evidence type="ECO:0008006" key="6">
    <source>
        <dbReference type="Google" id="ProtNLM"/>
    </source>
</evidence>
<accession>A0AA39CLE9</accession>
<dbReference type="CDD" id="cd00586">
    <property type="entry name" value="4HBT"/>
    <property type="match status" value="1"/>
</dbReference>
<dbReference type="PANTHER" id="PTHR12475">
    <property type="match status" value="1"/>
</dbReference>
<keyword evidence="5" id="KW-1185">Reference proteome</keyword>
<name>A0AA39CLE9_9EURO</name>
<dbReference type="PANTHER" id="PTHR12475:SF4">
    <property type="entry name" value="PROTEIN THEM6"/>
    <property type="match status" value="1"/>
</dbReference>
<gene>
    <name evidence="4" type="ORF">H2200_004144</name>
</gene>
<evidence type="ECO:0000256" key="2">
    <source>
        <dbReference type="SAM" id="MobiDB-lite"/>
    </source>
</evidence>
<protein>
    <recommendedName>
        <fullName evidence="6">Capsule polysaccharide biosynthesis protein</fullName>
    </recommendedName>
</protein>
<evidence type="ECO:0000256" key="3">
    <source>
        <dbReference type="SAM" id="Phobius"/>
    </source>
</evidence>
<dbReference type="InterPro" id="IPR029069">
    <property type="entry name" value="HotDog_dom_sf"/>
</dbReference>
<feature type="transmembrane region" description="Helical" evidence="3">
    <location>
        <begin position="34"/>
        <end position="53"/>
    </location>
</feature>
<dbReference type="AlphaFoldDB" id="A0AA39CLE9"/>
<evidence type="ECO:0000313" key="4">
    <source>
        <dbReference type="EMBL" id="KAJ9612547.1"/>
    </source>
</evidence>
<feature type="compositionally biased region" description="Polar residues" evidence="2">
    <location>
        <begin position="223"/>
        <end position="241"/>
    </location>
</feature>
<keyword evidence="3" id="KW-0812">Transmembrane</keyword>
<keyword evidence="3" id="KW-0472">Membrane</keyword>